<keyword evidence="5 10" id="KW-0732">Signal</keyword>
<dbReference type="EMBL" id="WHWC01000006">
    <property type="protein sequence ID" value="KAG8380363.1"/>
    <property type="molecule type" value="Genomic_DNA"/>
</dbReference>
<evidence type="ECO:0000256" key="1">
    <source>
        <dbReference type="ARBA" id="ARBA00004609"/>
    </source>
</evidence>
<keyword evidence="13" id="KW-1185">Reference proteome</keyword>
<dbReference type="CDD" id="cd00010">
    <property type="entry name" value="AAI_LTSS"/>
    <property type="match status" value="1"/>
</dbReference>
<proteinExistence type="inferred from homology"/>
<protein>
    <recommendedName>
        <fullName evidence="11">Bifunctional inhibitor/plant lipid transfer protein/seed storage helical domain-containing protein</fullName>
    </recommendedName>
</protein>
<comment type="similarity">
    <text evidence="2">Belongs to the plant LTP family.</text>
</comment>
<dbReference type="InterPro" id="IPR043325">
    <property type="entry name" value="LTSS"/>
</dbReference>
<dbReference type="Pfam" id="PF14368">
    <property type="entry name" value="LTP_2"/>
    <property type="match status" value="1"/>
</dbReference>
<dbReference type="AlphaFoldDB" id="A0AAV6XMI8"/>
<keyword evidence="9" id="KW-1133">Transmembrane helix</keyword>
<dbReference type="PANTHER" id="PTHR33044">
    <property type="entry name" value="BIFUNCTIONAL INHIBITOR/LIPID-TRANSFER PROTEIN/SEED STORAGE 2S ALBUMIN SUPERFAMILY PROTEIN-RELATED"/>
    <property type="match status" value="1"/>
</dbReference>
<evidence type="ECO:0000256" key="3">
    <source>
        <dbReference type="ARBA" id="ARBA00022475"/>
    </source>
</evidence>
<dbReference type="GO" id="GO:0005886">
    <property type="term" value="C:plasma membrane"/>
    <property type="evidence" value="ECO:0007669"/>
    <property type="project" value="UniProtKB-SubCell"/>
</dbReference>
<keyword evidence="3" id="KW-1003">Cell membrane</keyword>
<evidence type="ECO:0000256" key="8">
    <source>
        <dbReference type="ARBA" id="ARBA00023288"/>
    </source>
</evidence>
<evidence type="ECO:0000256" key="9">
    <source>
        <dbReference type="SAM" id="Phobius"/>
    </source>
</evidence>
<feature type="domain" description="Bifunctional inhibitor/plant lipid transfer protein/seed storage helical" evidence="11">
    <location>
        <begin position="34"/>
        <end position="116"/>
    </location>
</feature>
<keyword evidence="4" id="KW-0336">GPI-anchor</keyword>
<accession>A0AAV6XMI8</accession>
<feature type="transmembrane region" description="Helical" evidence="9">
    <location>
        <begin position="137"/>
        <end position="156"/>
    </location>
</feature>
<keyword evidence="7" id="KW-0325">Glycoprotein</keyword>
<sequence length="159" mass="17180">MIIYRHVAPEMKLGALHRVTSLVILYSCFLAQSQALVQRQDCMNELKSCINFFNGNSHPPDSCCQPLDYIIKLMPECLCSLMSIQGANQAEQVGINVTQAQMLPGRCGQHINPLGCVVGTPDTRSRSSVSNSVDSKLGFSSLSSAFIAIAAVLLALHAL</sequence>
<dbReference type="Proteomes" id="UP000826271">
    <property type="component" value="Unassembled WGS sequence"/>
</dbReference>
<dbReference type="InterPro" id="IPR036312">
    <property type="entry name" value="Bifun_inhib/LTP/seed_sf"/>
</dbReference>
<keyword evidence="9" id="KW-0812">Transmembrane</keyword>
<evidence type="ECO:0000256" key="4">
    <source>
        <dbReference type="ARBA" id="ARBA00022622"/>
    </source>
</evidence>
<comment type="caution">
    <text evidence="12">The sequence shown here is derived from an EMBL/GenBank/DDBJ whole genome shotgun (WGS) entry which is preliminary data.</text>
</comment>
<feature type="signal peptide" evidence="10">
    <location>
        <begin position="1"/>
        <end position="35"/>
    </location>
</feature>
<evidence type="ECO:0000256" key="5">
    <source>
        <dbReference type="ARBA" id="ARBA00022729"/>
    </source>
</evidence>
<evidence type="ECO:0000313" key="12">
    <source>
        <dbReference type="EMBL" id="KAG8380363.1"/>
    </source>
</evidence>
<evidence type="ECO:0000313" key="13">
    <source>
        <dbReference type="Proteomes" id="UP000826271"/>
    </source>
</evidence>
<evidence type="ECO:0000256" key="10">
    <source>
        <dbReference type="SAM" id="SignalP"/>
    </source>
</evidence>
<evidence type="ECO:0000256" key="6">
    <source>
        <dbReference type="ARBA" id="ARBA00023157"/>
    </source>
</evidence>
<reference evidence="12" key="1">
    <citation type="submission" date="2019-10" db="EMBL/GenBank/DDBJ databases">
        <authorList>
            <person name="Zhang R."/>
            <person name="Pan Y."/>
            <person name="Wang J."/>
            <person name="Ma R."/>
            <person name="Yu S."/>
        </authorList>
    </citation>
    <scope>NUCLEOTIDE SEQUENCE</scope>
    <source>
        <strain evidence="12">LA-IB0</strain>
        <tissue evidence="12">Leaf</tissue>
    </source>
</reference>
<evidence type="ECO:0000256" key="7">
    <source>
        <dbReference type="ARBA" id="ARBA00023180"/>
    </source>
</evidence>
<name>A0AAV6XMI8_9LAMI</name>
<organism evidence="12 13">
    <name type="scientific">Buddleja alternifolia</name>
    <dbReference type="NCBI Taxonomy" id="168488"/>
    <lineage>
        <taxon>Eukaryota</taxon>
        <taxon>Viridiplantae</taxon>
        <taxon>Streptophyta</taxon>
        <taxon>Embryophyta</taxon>
        <taxon>Tracheophyta</taxon>
        <taxon>Spermatophyta</taxon>
        <taxon>Magnoliopsida</taxon>
        <taxon>eudicotyledons</taxon>
        <taxon>Gunneridae</taxon>
        <taxon>Pentapetalae</taxon>
        <taxon>asterids</taxon>
        <taxon>lamiids</taxon>
        <taxon>Lamiales</taxon>
        <taxon>Scrophulariaceae</taxon>
        <taxon>Buddlejeae</taxon>
        <taxon>Buddleja</taxon>
    </lineage>
</organism>
<keyword evidence="8" id="KW-0449">Lipoprotein</keyword>
<keyword evidence="6" id="KW-1015">Disulfide bond</keyword>
<dbReference type="SUPFAM" id="SSF47699">
    <property type="entry name" value="Bifunctional inhibitor/lipid-transfer protein/seed storage 2S albumin"/>
    <property type="match status" value="1"/>
</dbReference>
<evidence type="ECO:0000256" key="2">
    <source>
        <dbReference type="ARBA" id="ARBA00009748"/>
    </source>
</evidence>
<keyword evidence="9" id="KW-0472">Membrane</keyword>
<evidence type="ECO:0000259" key="11">
    <source>
        <dbReference type="Pfam" id="PF14368"/>
    </source>
</evidence>
<gene>
    <name evidence="12" type="ORF">BUALT_Bualt06G0007700</name>
</gene>
<comment type="subcellular location">
    <subcellularLocation>
        <location evidence="1">Cell membrane</location>
        <topology evidence="1">Lipid-anchor</topology>
        <topology evidence="1">GPI-anchor</topology>
    </subcellularLocation>
</comment>
<dbReference type="InterPro" id="IPR016140">
    <property type="entry name" value="Bifunc_inhib/LTP/seed_store"/>
</dbReference>
<dbReference type="Gene3D" id="1.10.110.10">
    <property type="entry name" value="Plant lipid-transfer and hydrophobic proteins"/>
    <property type="match status" value="1"/>
</dbReference>
<feature type="chain" id="PRO_5043417383" description="Bifunctional inhibitor/plant lipid transfer protein/seed storage helical domain-containing protein" evidence="10">
    <location>
        <begin position="36"/>
        <end position="159"/>
    </location>
</feature>
<dbReference type="GO" id="GO:0098552">
    <property type="term" value="C:side of membrane"/>
    <property type="evidence" value="ECO:0007669"/>
    <property type="project" value="UniProtKB-KW"/>
</dbReference>